<evidence type="ECO:0000256" key="1">
    <source>
        <dbReference type="SAM" id="Coils"/>
    </source>
</evidence>
<name>A0A2M8ES17_9BACT</name>
<organism evidence="2 3">
    <name type="scientific">Candidatus Shapirobacteria bacterium CG_4_9_14_0_2_um_filter_39_11</name>
    <dbReference type="NCBI Taxonomy" id="1974478"/>
    <lineage>
        <taxon>Bacteria</taxon>
        <taxon>Candidatus Shapironibacteriota</taxon>
    </lineage>
</organism>
<sequence length="140" mass="15854">MAIFLERGISSIKEFIREKQRLEKEKLLGKELYGDLLRFQNRERELAEYVDLIEEAERRAEEAGLNVGGVMNSVLEAAGKKRVADREAELGAKFFKDLARGANYFGVRESIITQADSEGLIPDNVFNAFCVFHNPSGWVV</sequence>
<proteinExistence type="predicted"/>
<evidence type="ECO:0000313" key="2">
    <source>
        <dbReference type="EMBL" id="PJC27907.1"/>
    </source>
</evidence>
<dbReference type="EMBL" id="PFSF01000069">
    <property type="protein sequence ID" value="PJC27907.1"/>
    <property type="molecule type" value="Genomic_DNA"/>
</dbReference>
<gene>
    <name evidence="2" type="ORF">CO054_03170</name>
</gene>
<reference evidence="3" key="1">
    <citation type="submission" date="2017-09" db="EMBL/GenBank/DDBJ databases">
        <title>Depth-based differentiation of microbial function through sediment-hosted aquifers and enrichment of novel symbionts in the deep terrestrial subsurface.</title>
        <authorList>
            <person name="Probst A.J."/>
            <person name="Ladd B."/>
            <person name="Jarett J.K."/>
            <person name="Geller-Mcgrath D.E."/>
            <person name="Sieber C.M.K."/>
            <person name="Emerson J.B."/>
            <person name="Anantharaman K."/>
            <person name="Thomas B.C."/>
            <person name="Malmstrom R."/>
            <person name="Stieglmeier M."/>
            <person name="Klingl A."/>
            <person name="Woyke T."/>
            <person name="Ryan C.M."/>
            <person name="Banfield J.F."/>
        </authorList>
    </citation>
    <scope>NUCLEOTIDE SEQUENCE [LARGE SCALE GENOMIC DNA]</scope>
</reference>
<keyword evidence="1" id="KW-0175">Coiled coil</keyword>
<protein>
    <submittedName>
        <fullName evidence="2">Uncharacterized protein</fullName>
    </submittedName>
</protein>
<evidence type="ECO:0000313" key="3">
    <source>
        <dbReference type="Proteomes" id="UP000229816"/>
    </source>
</evidence>
<comment type="caution">
    <text evidence="2">The sequence shown here is derived from an EMBL/GenBank/DDBJ whole genome shotgun (WGS) entry which is preliminary data.</text>
</comment>
<accession>A0A2M8ES17</accession>
<dbReference type="Proteomes" id="UP000229816">
    <property type="component" value="Unassembled WGS sequence"/>
</dbReference>
<feature type="coiled-coil region" evidence="1">
    <location>
        <begin position="5"/>
        <end position="66"/>
    </location>
</feature>
<dbReference type="AlphaFoldDB" id="A0A2M8ES17"/>